<comment type="caution">
    <text evidence="15">Lacks conserved residue(s) required for the propagation of feature annotation.</text>
</comment>
<dbReference type="GO" id="GO:0015093">
    <property type="term" value="F:ferrous iron transmembrane transporter activity"/>
    <property type="evidence" value="ECO:0007669"/>
    <property type="project" value="UniProtKB-UniRule"/>
</dbReference>
<dbReference type="AlphaFoldDB" id="A0A1I1ISX1"/>
<feature type="binding site" evidence="13">
    <location>
        <begin position="11"/>
        <end position="18"/>
    </location>
    <ligand>
        <name>GTP</name>
        <dbReference type="ChEBI" id="CHEBI:37565"/>
        <label>1</label>
    </ligand>
</feature>
<evidence type="ECO:0000259" key="16">
    <source>
        <dbReference type="PROSITE" id="PS51711"/>
    </source>
</evidence>
<keyword evidence="14" id="KW-0460">Magnesium</keyword>
<feature type="transmembrane region" description="Helical" evidence="15">
    <location>
        <begin position="417"/>
        <end position="442"/>
    </location>
</feature>
<evidence type="ECO:0000256" key="3">
    <source>
        <dbReference type="ARBA" id="ARBA00022475"/>
    </source>
</evidence>
<evidence type="ECO:0000256" key="11">
    <source>
        <dbReference type="ARBA" id="ARBA00023136"/>
    </source>
</evidence>
<dbReference type="Proteomes" id="UP000198598">
    <property type="component" value="Unassembled WGS sequence"/>
</dbReference>
<dbReference type="GO" id="GO:0046872">
    <property type="term" value="F:metal ion binding"/>
    <property type="evidence" value="ECO:0007669"/>
    <property type="project" value="UniProtKB-KW"/>
</dbReference>
<feature type="domain" description="FeoB-type G" evidence="16">
    <location>
        <begin position="4"/>
        <end position="171"/>
    </location>
</feature>
<dbReference type="RefSeq" id="WP_093823458.1">
    <property type="nucleotide sequence ID" value="NZ_FOLQ01000001.1"/>
</dbReference>
<evidence type="ECO:0000256" key="12">
    <source>
        <dbReference type="NCBIfam" id="TIGR00437"/>
    </source>
</evidence>
<dbReference type="InterPro" id="IPR030389">
    <property type="entry name" value="G_FEOB_dom"/>
</dbReference>
<dbReference type="PANTHER" id="PTHR43185">
    <property type="entry name" value="FERROUS IRON TRANSPORT PROTEIN B"/>
    <property type="match status" value="1"/>
</dbReference>
<dbReference type="InterPro" id="IPR050860">
    <property type="entry name" value="FeoB_GTPase"/>
</dbReference>
<feature type="binding site" evidence="13">
    <location>
        <begin position="36"/>
        <end position="40"/>
    </location>
    <ligand>
        <name>GTP</name>
        <dbReference type="ChEBI" id="CHEBI:37565"/>
        <label>1</label>
    </ligand>
</feature>
<feature type="binding site" evidence="14">
    <location>
        <position position="25"/>
    </location>
    <ligand>
        <name>Mg(2+)</name>
        <dbReference type="ChEBI" id="CHEBI:18420"/>
        <label>2</label>
    </ligand>
</feature>
<evidence type="ECO:0000313" key="18">
    <source>
        <dbReference type="Proteomes" id="UP000198598"/>
    </source>
</evidence>
<evidence type="ECO:0000256" key="15">
    <source>
        <dbReference type="RuleBase" id="RU362098"/>
    </source>
</evidence>
<gene>
    <name evidence="17" type="ORF">SAMN05216167_1011011</name>
</gene>
<evidence type="ECO:0000256" key="10">
    <source>
        <dbReference type="ARBA" id="ARBA00023134"/>
    </source>
</evidence>
<accession>A0A1I1ISX1</accession>
<dbReference type="InterPro" id="IPR027417">
    <property type="entry name" value="P-loop_NTPase"/>
</dbReference>
<feature type="transmembrane region" description="Helical" evidence="15">
    <location>
        <begin position="339"/>
        <end position="363"/>
    </location>
</feature>
<keyword evidence="10 13" id="KW-0342">GTP-binding</keyword>
<dbReference type="InterPro" id="IPR005225">
    <property type="entry name" value="Small_GTP-bd"/>
</dbReference>
<keyword evidence="18" id="KW-1185">Reference proteome</keyword>
<comment type="subcellular location">
    <subcellularLocation>
        <location evidence="15">Cell inner membrane</location>
        <topology evidence="15">Multi-pass membrane protein</topology>
    </subcellularLocation>
    <subcellularLocation>
        <location evidence="1">Cell membrane</location>
        <topology evidence="1">Multi-pass membrane protein</topology>
    </subcellularLocation>
</comment>
<evidence type="ECO:0000256" key="14">
    <source>
        <dbReference type="PIRSR" id="PIRSR603373-2"/>
    </source>
</evidence>
<dbReference type="Pfam" id="PF02421">
    <property type="entry name" value="FeoB_N"/>
    <property type="match status" value="1"/>
</dbReference>
<evidence type="ECO:0000256" key="7">
    <source>
        <dbReference type="ARBA" id="ARBA00022989"/>
    </source>
</evidence>
<dbReference type="Gene3D" id="3.40.50.300">
    <property type="entry name" value="P-loop containing nucleotide triphosphate hydrolases"/>
    <property type="match status" value="1"/>
</dbReference>
<evidence type="ECO:0000256" key="5">
    <source>
        <dbReference type="ARBA" id="ARBA00022692"/>
    </source>
</evidence>
<feature type="binding site" evidence="13">
    <location>
        <begin position="122"/>
        <end position="125"/>
    </location>
    <ligand>
        <name>GTP</name>
        <dbReference type="ChEBI" id="CHEBI:37565"/>
        <label>1</label>
    </ligand>
</feature>
<dbReference type="EMBL" id="FOLQ01000001">
    <property type="protein sequence ID" value="SFC39379.1"/>
    <property type="molecule type" value="Genomic_DNA"/>
</dbReference>
<sequence>MKSSPIIALVGNPNAGKSSLFNQLTGLRQKTGNFPGVTVDKKSGTWPIDSLTVATVVDLPGIYSIYPKSLDEQLVTDILANPSHPDYPDVTIVVVDAANLHRNLLLFTQVADLGVPVILALNMLDVAHQQLKEVNAVRLAMRLGVPVVRINARAGEGLEQLKKAVVSQIQSPTLSTNLFFDPAKEAAGLITDTKTQYQLDNNYLALQYVIQHDGFTFLNRQQRLDLDAIIDKHKFSEPTFQADETIARYKYIATVVEEVVVDKRPTGQPTWSQKLDKVLLHPIWGYAIFGFVLLLIFQAIFAWAQPFMDAIDTGVAWLNGQLKESLPAGPLTNLLTDGILAGIGGILVFIPQIAFLFLLVGLLEESGYMSRVMVIMDRIMRKFGLNGRSVVPLISGVACAVPAIMATRSIGTRRDRLITILVTPLMSCSARLPIYTILIALVVPSQRVLGVFNLQGLALMGLYLLGLISALMAAYILKLVLRTKERGFFIMELPTFKLPRWNHVALTVWESVRAFVWEAGRVILAISIVLWVLASYGPGNDMDQAETRIRQESTTLTSEDLENRVASERLESSYAGQFGHFIEPVIRPLGYDWKIGIALLSSFAAREVFVGTMSTIYSIGAGADDENVTIRERLRQEKNPATGGPMYTPALAWSLLIFYVFAMMCMSTLAATQRETKSWKWPAVQLVYMMTLAYVAAFATYQFMK</sequence>
<dbReference type="InterPro" id="IPR006073">
    <property type="entry name" value="GTP-bd"/>
</dbReference>
<reference evidence="17 18" key="1">
    <citation type="submission" date="2016-10" db="EMBL/GenBank/DDBJ databases">
        <authorList>
            <person name="de Groot N.N."/>
        </authorList>
    </citation>
    <scope>NUCLEOTIDE SEQUENCE [LARGE SCALE GENOMIC DNA]</scope>
    <source>
        <strain evidence="17 18">DSM 26130</strain>
    </source>
</reference>
<dbReference type="InterPro" id="IPR011642">
    <property type="entry name" value="Gate_dom"/>
</dbReference>
<keyword evidence="3" id="KW-1003">Cell membrane</keyword>
<keyword evidence="7 15" id="KW-1133">Transmembrane helix</keyword>
<keyword evidence="11 15" id="KW-0472">Membrane</keyword>
<evidence type="ECO:0000256" key="6">
    <source>
        <dbReference type="ARBA" id="ARBA00022741"/>
    </source>
</evidence>
<dbReference type="NCBIfam" id="TIGR00231">
    <property type="entry name" value="small_GTP"/>
    <property type="match status" value="1"/>
</dbReference>
<feature type="transmembrane region" description="Helical" evidence="15">
    <location>
        <begin position="515"/>
        <end position="534"/>
    </location>
</feature>
<dbReference type="PRINTS" id="PR00326">
    <property type="entry name" value="GTP1OBG"/>
</dbReference>
<evidence type="ECO:0000256" key="9">
    <source>
        <dbReference type="ARBA" id="ARBA00023065"/>
    </source>
</evidence>
<dbReference type="NCBIfam" id="TIGR00437">
    <property type="entry name" value="feoB"/>
    <property type="match status" value="1"/>
</dbReference>
<feature type="transmembrane region" description="Helical" evidence="15">
    <location>
        <begin position="650"/>
        <end position="671"/>
    </location>
</feature>
<proteinExistence type="inferred from homology"/>
<name>A0A1I1ISX1_9BACT</name>
<keyword evidence="6 13" id="KW-0547">Nucleotide-binding</keyword>
<keyword evidence="2 15" id="KW-0813">Transport</keyword>
<evidence type="ECO:0000256" key="1">
    <source>
        <dbReference type="ARBA" id="ARBA00004651"/>
    </source>
</evidence>
<evidence type="ECO:0000256" key="2">
    <source>
        <dbReference type="ARBA" id="ARBA00022448"/>
    </source>
</evidence>
<dbReference type="GO" id="GO:0005525">
    <property type="term" value="F:GTP binding"/>
    <property type="evidence" value="ECO:0007669"/>
    <property type="project" value="UniProtKB-KW"/>
</dbReference>
<keyword evidence="14" id="KW-0479">Metal-binding</keyword>
<dbReference type="PROSITE" id="PS51711">
    <property type="entry name" value="G_FEOB"/>
    <property type="match status" value="1"/>
</dbReference>
<comment type="function">
    <text evidence="15">Probable transporter of a GTP-driven Fe(2+) uptake system.</text>
</comment>
<organism evidence="17 18">
    <name type="scientific">Spirosoma endophyticum</name>
    <dbReference type="NCBI Taxonomy" id="662367"/>
    <lineage>
        <taxon>Bacteria</taxon>
        <taxon>Pseudomonadati</taxon>
        <taxon>Bacteroidota</taxon>
        <taxon>Cytophagia</taxon>
        <taxon>Cytophagales</taxon>
        <taxon>Cytophagaceae</taxon>
        <taxon>Spirosoma</taxon>
    </lineage>
</organism>
<feature type="transmembrane region" description="Helical" evidence="15">
    <location>
        <begin position="283"/>
        <end position="304"/>
    </location>
</feature>
<keyword evidence="9" id="KW-0406">Ion transport</keyword>
<dbReference type="GO" id="GO:0005886">
    <property type="term" value="C:plasma membrane"/>
    <property type="evidence" value="ECO:0007669"/>
    <property type="project" value="UniProtKB-SubCell"/>
</dbReference>
<evidence type="ECO:0000256" key="4">
    <source>
        <dbReference type="ARBA" id="ARBA00022496"/>
    </source>
</evidence>
<dbReference type="Pfam" id="PF07670">
    <property type="entry name" value="Gate"/>
    <property type="match status" value="2"/>
</dbReference>
<feature type="binding site" evidence="14">
    <location>
        <position position="26"/>
    </location>
    <ligand>
        <name>Mg(2+)</name>
        <dbReference type="ChEBI" id="CHEBI:18420"/>
        <label>2</label>
    </ligand>
</feature>
<evidence type="ECO:0000313" key="17">
    <source>
        <dbReference type="EMBL" id="SFC39379.1"/>
    </source>
</evidence>
<dbReference type="SUPFAM" id="SSF52540">
    <property type="entry name" value="P-loop containing nucleoside triphosphate hydrolases"/>
    <property type="match status" value="1"/>
</dbReference>
<evidence type="ECO:0000256" key="8">
    <source>
        <dbReference type="ARBA" id="ARBA00023004"/>
    </source>
</evidence>
<comment type="similarity">
    <text evidence="15">Belongs to the TRAFAC class TrmE-Era-EngA-EngB-Septin-like GTPase superfamily. FeoB GTPase (TC 9.A.8) family.</text>
</comment>
<feature type="transmembrane region" description="Helical" evidence="15">
    <location>
        <begin position="683"/>
        <end position="704"/>
    </location>
</feature>
<dbReference type="Pfam" id="PF07664">
    <property type="entry name" value="FeoB_C"/>
    <property type="match status" value="1"/>
</dbReference>
<dbReference type="OrthoDB" id="9809127at2"/>
<feature type="binding site" evidence="14">
    <location>
        <position position="22"/>
    </location>
    <ligand>
        <name>Mg(2+)</name>
        <dbReference type="ChEBI" id="CHEBI:18420"/>
        <label>1</label>
    </ligand>
</feature>
<dbReference type="InterPro" id="IPR003373">
    <property type="entry name" value="Fe2_transport_prot-B"/>
</dbReference>
<keyword evidence="4 15" id="KW-0410">Iron transport</keyword>
<keyword evidence="8 15" id="KW-0408">Iron</keyword>
<evidence type="ECO:0000256" key="13">
    <source>
        <dbReference type="PIRSR" id="PIRSR603373-1"/>
    </source>
</evidence>
<dbReference type="PANTHER" id="PTHR43185:SF1">
    <property type="entry name" value="FE(2+) TRANSPORTER FEOB"/>
    <property type="match status" value="1"/>
</dbReference>
<feature type="transmembrane region" description="Helical" evidence="15">
    <location>
        <begin position="462"/>
        <end position="481"/>
    </location>
</feature>
<protein>
    <recommendedName>
        <fullName evidence="12 15">Ferrous iron transport protein B</fullName>
    </recommendedName>
</protein>
<dbReference type="CDD" id="cd01879">
    <property type="entry name" value="FeoB"/>
    <property type="match status" value="1"/>
</dbReference>
<keyword evidence="5 15" id="KW-0812">Transmembrane</keyword>
<dbReference type="InterPro" id="IPR011640">
    <property type="entry name" value="Fe2_transport_prot_B_C"/>
</dbReference>
<feature type="binding site" evidence="13">
    <location>
        <begin position="58"/>
        <end position="61"/>
    </location>
    <ligand>
        <name>GTP</name>
        <dbReference type="ChEBI" id="CHEBI:37565"/>
        <label>1</label>
    </ligand>
</feature>